<keyword evidence="2" id="KW-0732">Signal</keyword>
<evidence type="ECO:0000313" key="4">
    <source>
        <dbReference type="EMBL" id="MCQ1530690.1"/>
    </source>
</evidence>
<evidence type="ECO:0000256" key="2">
    <source>
        <dbReference type="SAM" id="SignalP"/>
    </source>
</evidence>
<dbReference type="EMBL" id="JAJEKE010000014">
    <property type="protein sequence ID" value="MCQ1530690.1"/>
    <property type="molecule type" value="Genomic_DNA"/>
</dbReference>
<evidence type="ECO:0000313" key="5">
    <source>
        <dbReference type="Proteomes" id="UP001651880"/>
    </source>
</evidence>
<gene>
    <name evidence="4" type="ORF">LJD61_14200</name>
</gene>
<protein>
    <recommendedName>
        <fullName evidence="3">DUF1980 domain-containing protein</fullName>
    </recommendedName>
</protein>
<dbReference type="Pfam" id="PF21537">
    <property type="entry name" value="DUF1980_C"/>
    <property type="match status" value="1"/>
</dbReference>
<accession>A0ABT1NHE1</accession>
<organism evidence="4 5">
    <name type="scientific">Lutispora saccharofermentans</name>
    <dbReference type="NCBI Taxonomy" id="3024236"/>
    <lineage>
        <taxon>Bacteria</taxon>
        <taxon>Bacillati</taxon>
        <taxon>Bacillota</taxon>
        <taxon>Clostridia</taxon>
        <taxon>Lutisporales</taxon>
        <taxon>Lutisporaceae</taxon>
        <taxon>Lutispora</taxon>
    </lineage>
</organism>
<proteinExistence type="predicted"/>
<name>A0ABT1NHE1_9FIRM</name>
<dbReference type="InterPro" id="IPR048447">
    <property type="entry name" value="DUF1980_C"/>
</dbReference>
<feature type="signal peptide" evidence="2">
    <location>
        <begin position="1"/>
        <end position="24"/>
    </location>
</feature>
<dbReference type="Proteomes" id="UP001651880">
    <property type="component" value="Unassembled WGS sequence"/>
</dbReference>
<feature type="domain" description="DUF1980" evidence="3">
    <location>
        <begin position="68"/>
        <end position="190"/>
    </location>
</feature>
<sequence length="190" mass="21057">MKKAFIMMLVCLVLLAGCSRQSPAIPETNDKEAQSIGTPEPSDEPDEPSSAKGAGSDESPAVHNAPPAPADSDVIKIKEKMFIAQTNDIYINAEDYLGKTIKYEGIFNSFYNDANDTTYYYVIRYGPGCCGFDANAGFEVVWSSDYPNNNDWVEVVGVLEEFEEDGNKYLRLDLSSLTVLDTRGEEYVYQ</sequence>
<dbReference type="PROSITE" id="PS51257">
    <property type="entry name" value="PROKAR_LIPOPROTEIN"/>
    <property type="match status" value="1"/>
</dbReference>
<evidence type="ECO:0000259" key="3">
    <source>
        <dbReference type="Pfam" id="PF21537"/>
    </source>
</evidence>
<dbReference type="RefSeq" id="WP_255228213.1">
    <property type="nucleotide sequence ID" value="NZ_JAJEKE010000014.1"/>
</dbReference>
<reference evidence="4 5" key="1">
    <citation type="submission" date="2021-10" db="EMBL/GenBank/DDBJ databases">
        <title>Lutispora strain m25 sp. nov., a thermophilic, non-spore-forming bacterium isolated from a lab-scale methanogenic bioreactor digesting anaerobic sludge.</title>
        <authorList>
            <person name="El Houari A."/>
            <person name="Mcdonald J."/>
        </authorList>
    </citation>
    <scope>NUCLEOTIDE SEQUENCE [LARGE SCALE GENOMIC DNA]</scope>
    <source>
        <strain evidence="5">m25</strain>
    </source>
</reference>
<comment type="caution">
    <text evidence="4">The sequence shown here is derived from an EMBL/GenBank/DDBJ whole genome shotgun (WGS) entry which is preliminary data.</text>
</comment>
<evidence type="ECO:0000256" key="1">
    <source>
        <dbReference type="SAM" id="MobiDB-lite"/>
    </source>
</evidence>
<feature type="region of interest" description="Disordered" evidence="1">
    <location>
        <begin position="23"/>
        <end position="70"/>
    </location>
</feature>
<keyword evidence="5" id="KW-1185">Reference proteome</keyword>
<feature type="chain" id="PRO_5045172668" description="DUF1980 domain-containing protein" evidence="2">
    <location>
        <begin position="25"/>
        <end position="190"/>
    </location>
</feature>